<evidence type="ECO:0000313" key="4">
    <source>
        <dbReference type="Proteomes" id="UP000464178"/>
    </source>
</evidence>
<dbReference type="EMBL" id="LR593886">
    <property type="protein sequence ID" value="VTR93189.1"/>
    <property type="molecule type" value="Genomic_DNA"/>
</dbReference>
<dbReference type="AlphaFoldDB" id="A0A6P2CW74"/>
<evidence type="ECO:0000259" key="2">
    <source>
        <dbReference type="Pfam" id="PF07596"/>
    </source>
</evidence>
<keyword evidence="4" id="KW-1185">Reference proteome</keyword>
<feature type="domain" description="DUF1559" evidence="2">
    <location>
        <begin position="35"/>
        <end position="287"/>
    </location>
</feature>
<dbReference type="InterPro" id="IPR045584">
    <property type="entry name" value="Pilin-like"/>
</dbReference>
<dbReference type="Proteomes" id="UP000464178">
    <property type="component" value="Chromosome"/>
</dbReference>
<dbReference type="Pfam" id="PF07963">
    <property type="entry name" value="N_methyl"/>
    <property type="match status" value="1"/>
</dbReference>
<protein>
    <recommendedName>
        <fullName evidence="2">DUF1559 domain-containing protein</fullName>
    </recommendedName>
</protein>
<dbReference type="PANTHER" id="PTHR30093:SF2">
    <property type="entry name" value="TYPE II SECRETION SYSTEM PROTEIN H"/>
    <property type="match status" value="1"/>
</dbReference>
<keyword evidence="1" id="KW-1133">Transmembrane helix</keyword>
<reference evidence="3 4" key="1">
    <citation type="submission" date="2019-05" db="EMBL/GenBank/DDBJ databases">
        <authorList>
            <consortium name="Science for Life Laboratories"/>
        </authorList>
    </citation>
    <scope>NUCLEOTIDE SEQUENCE [LARGE SCALE GENOMIC DNA]</scope>
    <source>
        <strain evidence="3">Soil9</strain>
    </source>
</reference>
<dbReference type="RefSeq" id="WP_162673332.1">
    <property type="nucleotide sequence ID" value="NZ_LR593886.1"/>
</dbReference>
<dbReference type="NCBIfam" id="TIGR04294">
    <property type="entry name" value="pre_pil_HX9DG"/>
    <property type="match status" value="1"/>
</dbReference>
<dbReference type="KEGG" id="gms:SOIL9_45250"/>
<keyword evidence="1" id="KW-0472">Membrane</keyword>
<gene>
    <name evidence="3" type="ORF">SOIL9_45250</name>
</gene>
<proteinExistence type="predicted"/>
<dbReference type="PANTHER" id="PTHR30093">
    <property type="entry name" value="GENERAL SECRETION PATHWAY PROTEIN G"/>
    <property type="match status" value="1"/>
</dbReference>
<sequence length="307" mass="32953">MPTTAPARRAFTLIELLVVIAIIAVLIGLLLPAVQKVREAAARLKCTNNLKQFGLAMHNYESAHGEFPKSRPTYDAAKHSWTPICLPYIEQTALAQLPYDWTVAWKAEPNLTVVRKKLALFICPSAPQDRANPWPGEEPPGVGDYGSVNEVKSDFYSANNLTPPTTDAFALQGVLAKGNPTKITAISDGLSNTMMFGEDAGRPTIWYDGKAQSGSSGLKSTKDGWGWGDPDGGFSLSGVTWASNKYKDGGPCVMNCSNDSEFYSFHTGGVNVCMGDGSVHFVRQTVNISTLAASITRAGGEVASLFE</sequence>
<dbReference type="SUPFAM" id="SSF54523">
    <property type="entry name" value="Pili subunits"/>
    <property type="match status" value="1"/>
</dbReference>
<dbReference type="InterPro" id="IPR027558">
    <property type="entry name" value="Pre_pil_HX9DG_C"/>
</dbReference>
<dbReference type="NCBIfam" id="TIGR02532">
    <property type="entry name" value="IV_pilin_GFxxxE"/>
    <property type="match status" value="1"/>
</dbReference>
<name>A0A6P2CW74_9BACT</name>
<accession>A0A6P2CW74</accession>
<keyword evidence="1" id="KW-0812">Transmembrane</keyword>
<dbReference type="Gene3D" id="3.30.700.10">
    <property type="entry name" value="Glycoprotein, Type 4 Pilin"/>
    <property type="match status" value="1"/>
</dbReference>
<evidence type="ECO:0000256" key="1">
    <source>
        <dbReference type="SAM" id="Phobius"/>
    </source>
</evidence>
<feature type="transmembrane region" description="Helical" evidence="1">
    <location>
        <begin position="12"/>
        <end position="34"/>
    </location>
</feature>
<dbReference type="InterPro" id="IPR012902">
    <property type="entry name" value="N_methyl_site"/>
</dbReference>
<organism evidence="3 4">
    <name type="scientific">Gemmata massiliana</name>
    <dbReference type="NCBI Taxonomy" id="1210884"/>
    <lineage>
        <taxon>Bacteria</taxon>
        <taxon>Pseudomonadati</taxon>
        <taxon>Planctomycetota</taxon>
        <taxon>Planctomycetia</taxon>
        <taxon>Gemmatales</taxon>
        <taxon>Gemmataceae</taxon>
        <taxon>Gemmata</taxon>
    </lineage>
</organism>
<evidence type="ECO:0000313" key="3">
    <source>
        <dbReference type="EMBL" id="VTR93189.1"/>
    </source>
</evidence>
<dbReference type="Pfam" id="PF07596">
    <property type="entry name" value="SBP_bac_10"/>
    <property type="match status" value="1"/>
</dbReference>
<dbReference type="InterPro" id="IPR011453">
    <property type="entry name" value="DUF1559"/>
</dbReference>